<keyword evidence="2" id="KW-1185">Reference proteome</keyword>
<comment type="caution">
    <text evidence="1">The sequence shown here is derived from an EMBL/GenBank/DDBJ whole genome shotgun (WGS) entry which is preliminary data.</text>
</comment>
<organism evidence="1 2">
    <name type="scientific">Penicillium diatomitis</name>
    <dbReference type="NCBI Taxonomy" id="2819901"/>
    <lineage>
        <taxon>Eukaryota</taxon>
        <taxon>Fungi</taxon>
        <taxon>Dikarya</taxon>
        <taxon>Ascomycota</taxon>
        <taxon>Pezizomycotina</taxon>
        <taxon>Eurotiomycetes</taxon>
        <taxon>Eurotiomycetidae</taxon>
        <taxon>Eurotiales</taxon>
        <taxon>Aspergillaceae</taxon>
        <taxon>Penicillium</taxon>
    </lineage>
</organism>
<sequence>MVLPPLNDDKLFLAVTTISDQFSMAYKQQGADGYLNHRNASVSRLGEVQIGEGEEIPSFVTIYIRRKVGLHGLFMS</sequence>
<dbReference type="RefSeq" id="XP_056790252.1">
    <property type="nucleotide sequence ID" value="XM_056935058.1"/>
</dbReference>
<dbReference type="EMBL" id="JAPWDQ010000005">
    <property type="protein sequence ID" value="KAJ5485468.1"/>
    <property type="molecule type" value="Genomic_DNA"/>
</dbReference>
<evidence type="ECO:0000313" key="2">
    <source>
        <dbReference type="Proteomes" id="UP001148312"/>
    </source>
</evidence>
<proteinExistence type="predicted"/>
<evidence type="ECO:0000313" key="1">
    <source>
        <dbReference type="EMBL" id="KAJ5485468.1"/>
    </source>
</evidence>
<name>A0A9W9X6X8_9EURO</name>
<reference evidence="1" key="2">
    <citation type="journal article" date="2023" name="IMA Fungus">
        <title>Comparative genomic study of the Penicillium genus elucidates a diverse pangenome and 15 lateral gene transfer events.</title>
        <authorList>
            <person name="Petersen C."/>
            <person name="Sorensen T."/>
            <person name="Nielsen M.R."/>
            <person name="Sondergaard T.E."/>
            <person name="Sorensen J.L."/>
            <person name="Fitzpatrick D.A."/>
            <person name="Frisvad J.C."/>
            <person name="Nielsen K.L."/>
        </authorList>
    </citation>
    <scope>NUCLEOTIDE SEQUENCE</scope>
    <source>
        <strain evidence="1">IBT 30728</strain>
    </source>
</reference>
<protein>
    <submittedName>
        <fullName evidence="1">Uncharacterized protein</fullName>
    </submittedName>
</protein>
<dbReference type="AlphaFoldDB" id="A0A9W9X6X8"/>
<dbReference type="GeneID" id="81625307"/>
<gene>
    <name evidence="1" type="ORF">N7539_005456</name>
</gene>
<dbReference type="Proteomes" id="UP001148312">
    <property type="component" value="Unassembled WGS sequence"/>
</dbReference>
<reference evidence="1" key="1">
    <citation type="submission" date="2022-12" db="EMBL/GenBank/DDBJ databases">
        <authorList>
            <person name="Petersen C."/>
        </authorList>
    </citation>
    <scope>NUCLEOTIDE SEQUENCE</scope>
    <source>
        <strain evidence="1">IBT 30728</strain>
    </source>
</reference>
<accession>A0A9W9X6X8</accession>